<dbReference type="GO" id="GO:0005737">
    <property type="term" value="C:cytoplasm"/>
    <property type="evidence" value="ECO:0007669"/>
    <property type="project" value="TreeGrafter"/>
</dbReference>
<feature type="region of interest" description="Disordered" evidence="2">
    <location>
        <begin position="1"/>
        <end position="33"/>
    </location>
</feature>
<dbReference type="GO" id="GO:0005634">
    <property type="term" value="C:nucleus"/>
    <property type="evidence" value="ECO:0007669"/>
    <property type="project" value="TreeGrafter"/>
</dbReference>
<evidence type="ECO:0000256" key="2">
    <source>
        <dbReference type="SAM" id="MobiDB-lite"/>
    </source>
</evidence>
<gene>
    <name evidence="4" type="ORF">BT96DRAFT_460615</name>
</gene>
<accession>A0A6A4IH10</accession>
<evidence type="ECO:0000259" key="3">
    <source>
        <dbReference type="Pfam" id="PF07985"/>
    </source>
</evidence>
<name>A0A6A4IH10_9AGAR</name>
<dbReference type="PANTHER" id="PTHR28626">
    <property type="entry name" value="SRR1-LIKE PROTEIN"/>
    <property type="match status" value="1"/>
</dbReference>
<proteinExistence type="inferred from homology"/>
<dbReference type="EMBL" id="ML769386">
    <property type="protein sequence ID" value="KAE9409906.1"/>
    <property type="molecule type" value="Genomic_DNA"/>
</dbReference>
<sequence>MINNDKHDAWLSTPSRKKRKGRQQQKPSLSSRIRSIQDGLDPHWLDNCTKILEPRIRNGASELKQEYNVTCLGLGSPETSANARAQLAFLLKICDVFDIQYSKISTYDPVFTNEDRSLFEQLGIHVLDDDSDSPETSKADATNGPTILFMPHCDLTLYERVLCVNWTLDRLEKILFICNHFDDYLRNNSIRSLESAAPHVLQIAPGITSTPLPFSSDWPGAFNNTSVQFLSKEDASSVMQEKAEDAKSVRID</sequence>
<comment type="similarity">
    <text evidence="1">Belongs to the SRR1 family.</text>
</comment>
<dbReference type="OrthoDB" id="551431at2759"/>
<organism evidence="4 5">
    <name type="scientific">Gymnopus androsaceus JB14</name>
    <dbReference type="NCBI Taxonomy" id="1447944"/>
    <lineage>
        <taxon>Eukaryota</taxon>
        <taxon>Fungi</taxon>
        <taxon>Dikarya</taxon>
        <taxon>Basidiomycota</taxon>
        <taxon>Agaricomycotina</taxon>
        <taxon>Agaricomycetes</taxon>
        <taxon>Agaricomycetidae</taxon>
        <taxon>Agaricales</taxon>
        <taxon>Marasmiineae</taxon>
        <taxon>Omphalotaceae</taxon>
        <taxon>Gymnopus</taxon>
    </lineage>
</organism>
<evidence type="ECO:0000256" key="1">
    <source>
        <dbReference type="ARBA" id="ARBA00009856"/>
    </source>
</evidence>
<dbReference type="PANTHER" id="PTHR28626:SF3">
    <property type="entry name" value="SRR1-LIKE PROTEIN"/>
    <property type="match status" value="1"/>
</dbReference>
<dbReference type="Pfam" id="PF07985">
    <property type="entry name" value="SRR1"/>
    <property type="match status" value="1"/>
</dbReference>
<dbReference type="Proteomes" id="UP000799118">
    <property type="component" value="Unassembled WGS sequence"/>
</dbReference>
<protein>
    <submittedName>
        <fullName evidence="4">SRR1-domain-containing protein</fullName>
    </submittedName>
</protein>
<reference evidence="4" key="1">
    <citation type="journal article" date="2019" name="Environ. Microbiol.">
        <title>Fungal ecological strategies reflected in gene transcription - a case study of two litter decomposers.</title>
        <authorList>
            <person name="Barbi F."/>
            <person name="Kohler A."/>
            <person name="Barry K."/>
            <person name="Baskaran P."/>
            <person name="Daum C."/>
            <person name="Fauchery L."/>
            <person name="Ihrmark K."/>
            <person name="Kuo A."/>
            <person name="LaButti K."/>
            <person name="Lipzen A."/>
            <person name="Morin E."/>
            <person name="Grigoriev I.V."/>
            <person name="Henrissat B."/>
            <person name="Lindahl B."/>
            <person name="Martin F."/>
        </authorList>
    </citation>
    <scope>NUCLEOTIDE SEQUENCE</scope>
    <source>
        <strain evidence="4">JB14</strain>
    </source>
</reference>
<feature type="domain" description="SRR1-like" evidence="3">
    <location>
        <begin position="55"/>
        <end position="229"/>
    </location>
</feature>
<evidence type="ECO:0000313" key="4">
    <source>
        <dbReference type="EMBL" id="KAE9409906.1"/>
    </source>
</evidence>
<dbReference type="AlphaFoldDB" id="A0A6A4IH10"/>
<dbReference type="InterPro" id="IPR040044">
    <property type="entry name" value="SRR1L"/>
</dbReference>
<dbReference type="InterPro" id="IPR012942">
    <property type="entry name" value="SRR1-like"/>
</dbReference>
<keyword evidence="5" id="KW-1185">Reference proteome</keyword>
<evidence type="ECO:0000313" key="5">
    <source>
        <dbReference type="Proteomes" id="UP000799118"/>
    </source>
</evidence>